<accession>A0A8S5PFL6</accession>
<dbReference type="InterPro" id="IPR010026">
    <property type="entry name" value="Phage_holin_LL-H"/>
</dbReference>
<name>A0A8S5PFL6_9CAUD</name>
<organism evidence="2">
    <name type="scientific">Siphoviridae sp. ctLOE2</name>
    <dbReference type="NCBI Taxonomy" id="2825454"/>
    <lineage>
        <taxon>Viruses</taxon>
        <taxon>Duplodnaviria</taxon>
        <taxon>Heunggongvirae</taxon>
        <taxon>Uroviricota</taxon>
        <taxon>Caudoviricetes</taxon>
    </lineage>
</organism>
<keyword evidence="1" id="KW-1133">Transmembrane helix</keyword>
<sequence length="107" mass="12006">MTVNDIVNYITLLIIVAPVVIQLVRYVGTITHNRNLINLADRALIIVTSLEQLKLVNNADKKSEALRKLATYAKEVGIKLTEDQAEDYIENAVAELRKFQGKLNKEG</sequence>
<feature type="transmembrane region" description="Helical" evidence="1">
    <location>
        <begin position="6"/>
        <end position="27"/>
    </location>
</feature>
<dbReference type="EMBL" id="BK015411">
    <property type="protein sequence ID" value="DAE05456.1"/>
    <property type="molecule type" value="Genomic_DNA"/>
</dbReference>
<evidence type="ECO:0000313" key="2">
    <source>
        <dbReference type="EMBL" id="DAE05456.1"/>
    </source>
</evidence>
<protein>
    <submittedName>
        <fullName evidence="2">Holin</fullName>
    </submittedName>
</protein>
<reference evidence="2" key="1">
    <citation type="journal article" date="2021" name="Proc. Natl. Acad. Sci. U.S.A.">
        <title>A Catalog of Tens of Thousands of Viruses from Human Metagenomes Reveals Hidden Associations with Chronic Diseases.</title>
        <authorList>
            <person name="Tisza M.J."/>
            <person name="Buck C.B."/>
        </authorList>
    </citation>
    <scope>NUCLEOTIDE SEQUENCE</scope>
    <source>
        <strain evidence="2">CtLOE2</strain>
    </source>
</reference>
<keyword evidence="1" id="KW-0812">Transmembrane</keyword>
<keyword evidence="1" id="KW-0472">Membrane</keyword>
<evidence type="ECO:0000256" key="1">
    <source>
        <dbReference type="SAM" id="Phobius"/>
    </source>
</evidence>
<dbReference type="Pfam" id="PF09682">
    <property type="entry name" value="Phage_holin_6_1"/>
    <property type="match status" value="1"/>
</dbReference>
<proteinExistence type="predicted"/>